<sequence length="103" mass="11857">TQIQRCVIHQVRQSLQYVSWKDRKAFAADLRTVYGAPTREAAEERLLELGERWGEKYAVAVRSWERNWLRHEVASVAVETVKLDSTRYAATGTLLRPTGRVIS</sequence>
<dbReference type="PANTHER" id="PTHR33217:SF8">
    <property type="entry name" value="MUTATOR FAMILY TRANSPOSASE"/>
    <property type="match status" value="1"/>
</dbReference>
<dbReference type="PANTHER" id="PTHR33217">
    <property type="entry name" value="TRANSPOSASE FOR INSERTION SEQUENCE ELEMENT IS1081"/>
    <property type="match status" value="1"/>
</dbReference>
<evidence type="ECO:0000313" key="7">
    <source>
        <dbReference type="EMBL" id="CAA9375315.1"/>
    </source>
</evidence>
<evidence type="ECO:0000256" key="5">
    <source>
        <dbReference type="ARBA" id="ARBA00023172"/>
    </source>
</evidence>
<reference evidence="7" key="1">
    <citation type="submission" date="2020-02" db="EMBL/GenBank/DDBJ databases">
        <authorList>
            <person name="Meier V. D."/>
        </authorList>
    </citation>
    <scope>NUCLEOTIDE SEQUENCE</scope>
    <source>
        <strain evidence="7">AVDCRST_MAG93</strain>
    </source>
</reference>
<organism evidence="7">
    <name type="scientific">uncultured Chloroflexia bacterium</name>
    <dbReference type="NCBI Taxonomy" id="1672391"/>
    <lineage>
        <taxon>Bacteria</taxon>
        <taxon>Bacillati</taxon>
        <taxon>Chloroflexota</taxon>
        <taxon>Chloroflexia</taxon>
        <taxon>environmental samples</taxon>
    </lineage>
</organism>
<dbReference type="EMBL" id="CADCTR010002945">
    <property type="protein sequence ID" value="CAA9375315.1"/>
    <property type="molecule type" value="Genomic_DNA"/>
</dbReference>
<gene>
    <name evidence="7" type="ORF">AVDCRST_MAG93-8768</name>
</gene>
<comment type="similarity">
    <text evidence="2 6">Belongs to the transposase mutator family.</text>
</comment>
<protein>
    <recommendedName>
        <fullName evidence="6">Mutator family transposase</fullName>
    </recommendedName>
</protein>
<dbReference type="InterPro" id="IPR001207">
    <property type="entry name" value="Transposase_mutator"/>
</dbReference>
<evidence type="ECO:0000256" key="3">
    <source>
        <dbReference type="ARBA" id="ARBA00022578"/>
    </source>
</evidence>
<dbReference type="GO" id="GO:0003677">
    <property type="term" value="F:DNA binding"/>
    <property type="evidence" value="ECO:0007669"/>
    <property type="project" value="UniProtKB-UniRule"/>
</dbReference>
<dbReference type="AlphaFoldDB" id="A0A6J4N1U1"/>
<keyword evidence="6" id="KW-0814">Transposable element</keyword>
<feature type="non-terminal residue" evidence="7">
    <location>
        <position position="1"/>
    </location>
</feature>
<evidence type="ECO:0000256" key="6">
    <source>
        <dbReference type="RuleBase" id="RU365089"/>
    </source>
</evidence>
<comment type="function">
    <text evidence="1 6">Required for the transposition of the insertion element.</text>
</comment>
<proteinExistence type="inferred from homology"/>
<keyword evidence="5 6" id="KW-0233">DNA recombination</keyword>
<evidence type="ECO:0000256" key="2">
    <source>
        <dbReference type="ARBA" id="ARBA00010961"/>
    </source>
</evidence>
<evidence type="ECO:0000256" key="1">
    <source>
        <dbReference type="ARBA" id="ARBA00002190"/>
    </source>
</evidence>
<dbReference type="GO" id="GO:0004803">
    <property type="term" value="F:transposase activity"/>
    <property type="evidence" value="ECO:0007669"/>
    <property type="project" value="UniProtKB-UniRule"/>
</dbReference>
<dbReference type="Pfam" id="PF00872">
    <property type="entry name" value="Transposase_mut"/>
    <property type="match status" value="1"/>
</dbReference>
<evidence type="ECO:0000256" key="4">
    <source>
        <dbReference type="ARBA" id="ARBA00023125"/>
    </source>
</evidence>
<accession>A0A6J4N1U1</accession>
<name>A0A6J4N1U1_9CHLR</name>
<dbReference type="GO" id="GO:0006313">
    <property type="term" value="P:DNA transposition"/>
    <property type="evidence" value="ECO:0007669"/>
    <property type="project" value="UniProtKB-UniRule"/>
</dbReference>
<keyword evidence="3 6" id="KW-0815">Transposition</keyword>
<keyword evidence="4 6" id="KW-0238">DNA-binding</keyword>